<protein>
    <submittedName>
        <fullName evidence="1">Uncharacterized protein</fullName>
    </submittedName>
</protein>
<name>A0AAV4CTR8_9GAST</name>
<dbReference type="PANTHER" id="PTHR46601:SF1">
    <property type="entry name" value="ADF-H DOMAIN-CONTAINING PROTEIN"/>
    <property type="match status" value="1"/>
</dbReference>
<dbReference type="PANTHER" id="PTHR46601">
    <property type="entry name" value="ULP_PROTEASE DOMAIN-CONTAINING PROTEIN"/>
    <property type="match status" value="1"/>
</dbReference>
<dbReference type="AlphaFoldDB" id="A0AAV4CTR8"/>
<dbReference type="EMBL" id="BLXT01006975">
    <property type="protein sequence ID" value="GFO35195.1"/>
    <property type="molecule type" value="Genomic_DNA"/>
</dbReference>
<evidence type="ECO:0000313" key="2">
    <source>
        <dbReference type="Proteomes" id="UP000735302"/>
    </source>
</evidence>
<comment type="caution">
    <text evidence="1">The sequence shown here is derived from an EMBL/GenBank/DDBJ whole genome shotgun (WGS) entry which is preliminary data.</text>
</comment>
<gene>
    <name evidence="1" type="ORF">PoB_006170000</name>
</gene>
<accession>A0AAV4CTR8</accession>
<evidence type="ECO:0000313" key="1">
    <source>
        <dbReference type="EMBL" id="GFO35195.1"/>
    </source>
</evidence>
<proteinExistence type="predicted"/>
<dbReference type="Proteomes" id="UP000735302">
    <property type="component" value="Unassembled WGS sequence"/>
</dbReference>
<sequence length="121" mass="14009">MQTWCMSIPNRFLKTRCLSTSRRWSSLAMVVRLSTSQSYRSFICSHMTILTLMLRDAFFGARHGKNPCEALGGFLKQAAFRAVKYRQIIVQSAQDLYDFLKKELSISDVQRSESTIEYSHE</sequence>
<keyword evidence="2" id="KW-1185">Reference proteome</keyword>
<reference evidence="1 2" key="1">
    <citation type="journal article" date="2021" name="Elife">
        <title>Chloroplast acquisition without the gene transfer in kleptoplastic sea slugs, Plakobranchus ocellatus.</title>
        <authorList>
            <person name="Maeda T."/>
            <person name="Takahashi S."/>
            <person name="Yoshida T."/>
            <person name="Shimamura S."/>
            <person name="Takaki Y."/>
            <person name="Nagai Y."/>
            <person name="Toyoda A."/>
            <person name="Suzuki Y."/>
            <person name="Arimoto A."/>
            <person name="Ishii H."/>
            <person name="Satoh N."/>
            <person name="Nishiyama T."/>
            <person name="Hasebe M."/>
            <person name="Maruyama T."/>
            <person name="Minagawa J."/>
            <person name="Obokata J."/>
            <person name="Shigenobu S."/>
        </authorList>
    </citation>
    <scope>NUCLEOTIDE SEQUENCE [LARGE SCALE GENOMIC DNA]</scope>
</reference>
<organism evidence="1 2">
    <name type="scientific">Plakobranchus ocellatus</name>
    <dbReference type="NCBI Taxonomy" id="259542"/>
    <lineage>
        <taxon>Eukaryota</taxon>
        <taxon>Metazoa</taxon>
        <taxon>Spiralia</taxon>
        <taxon>Lophotrochozoa</taxon>
        <taxon>Mollusca</taxon>
        <taxon>Gastropoda</taxon>
        <taxon>Heterobranchia</taxon>
        <taxon>Euthyneura</taxon>
        <taxon>Panpulmonata</taxon>
        <taxon>Sacoglossa</taxon>
        <taxon>Placobranchoidea</taxon>
        <taxon>Plakobranchidae</taxon>
        <taxon>Plakobranchus</taxon>
    </lineage>
</organism>